<evidence type="ECO:0000313" key="2">
    <source>
        <dbReference type="Proteomes" id="UP000660729"/>
    </source>
</evidence>
<organism evidence="1 2">
    <name type="scientific">Pseudocercospora fuligena</name>
    <dbReference type="NCBI Taxonomy" id="685502"/>
    <lineage>
        <taxon>Eukaryota</taxon>
        <taxon>Fungi</taxon>
        <taxon>Dikarya</taxon>
        <taxon>Ascomycota</taxon>
        <taxon>Pezizomycotina</taxon>
        <taxon>Dothideomycetes</taxon>
        <taxon>Dothideomycetidae</taxon>
        <taxon>Mycosphaerellales</taxon>
        <taxon>Mycosphaerellaceae</taxon>
        <taxon>Pseudocercospora</taxon>
    </lineage>
</organism>
<sequence length="347" mass="37643">MDTPVGAGLHSDHHALQRVARALSQGVEASCITCQKEHRFDIQINTTGNPSPFQWSVQLDQSAVPGELESSASSCQFHGLKLTTPSFRTTAIYSTSSEDDGHIHQLDYSGMIKAVLQHAHKTIVSLPSDRAPHHWLYAPANGPMEVRIGNDGLGFLDSTYGKVEELTKLCSRQIDVLHMGRSHIEGRDTENVASWSSATIDFHQAPSTLDSAQALVWIDFCLSTVQSCADPELDLDLSTKGQFASPTFSAFDMLQALGTSATTHRFYDSPIANAQTRCQEAIANAMLAMSSGSKIAELALSLANQELKSTNSDAILANVKVKLLNGTYGKFSDPYLKMALLSLNTNM</sequence>
<name>A0A8H6RJH5_9PEZI</name>
<gene>
    <name evidence="1" type="ORF">HII31_06540</name>
</gene>
<evidence type="ECO:0000313" key="1">
    <source>
        <dbReference type="EMBL" id="KAF7192154.1"/>
    </source>
</evidence>
<comment type="caution">
    <text evidence="1">The sequence shown here is derived from an EMBL/GenBank/DDBJ whole genome shotgun (WGS) entry which is preliminary data.</text>
</comment>
<accession>A0A8H6RJH5</accession>
<dbReference type="AlphaFoldDB" id="A0A8H6RJH5"/>
<proteinExistence type="predicted"/>
<keyword evidence="2" id="KW-1185">Reference proteome</keyword>
<reference evidence="1" key="1">
    <citation type="submission" date="2020-04" db="EMBL/GenBank/DDBJ databases">
        <title>Draft genome resource of the tomato pathogen Pseudocercospora fuligena.</title>
        <authorList>
            <person name="Zaccaron A."/>
        </authorList>
    </citation>
    <scope>NUCLEOTIDE SEQUENCE</scope>
    <source>
        <strain evidence="1">PF001</strain>
    </source>
</reference>
<dbReference type="OrthoDB" id="3647701at2759"/>
<protein>
    <submittedName>
        <fullName evidence="1">Uncharacterized protein</fullName>
    </submittedName>
</protein>
<dbReference type="EMBL" id="JABCIY010000150">
    <property type="protein sequence ID" value="KAF7192154.1"/>
    <property type="molecule type" value="Genomic_DNA"/>
</dbReference>
<dbReference type="Proteomes" id="UP000660729">
    <property type="component" value="Unassembled WGS sequence"/>
</dbReference>